<dbReference type="Gene3D" id="3.30.1360.10">
    <property type="entry name" value="RNA polymerase, RBP11-like subunit"/>
    <property type="match status" value="1"/>
</dbReference>
<gene>
    <name evidence="5" type="ORF">G2W53_003089</name>
</gene>
<dbReference type="Proteomes" id="UP000634136">
    <property type="component" value="Unassembled WGS sequence"/>
</dbReference>
<dbReference type="InterPro" id="IPR022842">
    <property type="entry name" value="RNAP_Rpo3/Rpb3/RPAC1"/>
</dbReference>
<keyword evidence="2" id="KW-0804">Transcription</keyword>
<dbReference type="InterPro" id="IPR036603">
    <property type="entry name" value="RBP11-like"/>
</dbReference>
<dbReference type="GO" id="GO:0005665">
    <property type="term" value="C:RNA polymerase II, core complex"/>
    <property type="evidence" value="ECO:0007669"/>
    <property type="project" value="TreeGrafter"/>
</dbReference>
<organism evidence="5 6">
    <name type="scientific">Senna tora</name>
    <dbReference type="NCBI Taxonomy" id="362788"/>
    <lineage>
        <taxon>Eukaryota</taxon>
        <taxon>Viridiplantae</taxon>
        <taxon>Streptophyta</taxon>
        <taxon>Embryophyta</taxon>
        <taxon>Tracheophyta</taxon>
        <taxon>Spermatophyta</taxon>
        <taxon>Magnoliopsida</taxon>
        <taxon>eudicotyledons</taxon>
        <taxon>Gunneridae</taxon>
        <taxon>Pentapetalae</taxon>
        <taxon>rosids</taxon>
        <taxon>fabids</taxon>
        <taxon>Fabales</taxon>
        <taxon>Fabaceae</taxon>
        <taxon>Caesalpinioideae</taxon>
        <taxon>Cassia clade</taxon>
        <taxon>Senna</taxon>
    </lineage>
</organism>
<comment type="caution">
    <text evidence="5">The sequence shown here is derived from an EMBL/GenBank/DDBJ whole genome shotgun (WGS) entry which is preliminary data.</text>
</comment>
<dbReference type="GO" id="GO:0006366">
    <property type="term" value="P:transcription by RNA polymerase II"/>
    <property type="evidence" value="ECO:0007669"/>
    <property type="project" value="TreeGrafter"/>
</dbReference>
<feature type="domain" description="DNA-directed RNA polymerase RpoA/D/Rpb3-type" evidence="4">
    <location>
        <begin position="23"/>
        <end position="286"/>
    </location>
</feature>
<accession>A0A835CFF7</accession>
<protein>
    <submittedName>
        <fullName evidence="5">DNA-directed RNA polymerases II, IV and V subunit 3</fullName>
    </submittedName>
</protein>
<evidence type="ECO:0000259" key="4">
    <source>
        <dbReference type="SMART" id="SM00662"/>
    </source>
</evidence>
<dbReference type="InterPro" id="IPR050518">
    <property type="entry name" value="Rpo3/RPB3_RNA_Pol_subunit"/>
</dbReference>
<dbReference type="Gene3D" id="2.170.120.12">
    <property type="entry name" value="DNA-directed RNA polymerase, insert domain"/>
    <property type="match status" value="1"/>
</dbReference>
<dbReference type="Gene3D" id="3.30.70.3110">
    <property type="match status" value="1"/>
</dbReference>
<dbReference type="NCBIfam" id="NF001988">
    <property type="entry name" value="PRK00783.1"/>
    <property type="match status" value="1"/>
</dbReference>
<sequence>MERLLKLNRLMPRWKVLESRSRFLMFVLEGTTESFVRVLLRIMTEEVPTIAIHEVVIETNSSFLSDSFLAQRLRFIPLTSDLANLMYYSTECPNCNGRGYCHLCSVEFRLSAKCVAGDVTSKDLVTSNPSVLPFDFFDPTGTAIVKLKPGEELTLKAIARKGIGKDHIKWSPLAATSAKYFCPSDIRINEELMETLTLEQKKQWVASYPTDLFQVDPQTQKVVLCRPGNGYHNMPLNPEARGVIEVFEKKDTFVFTVETTGALKASQLLMNALAILKRKLLSFRVLEDHFLDHDLAGIDKLDSEN</sequence>
<evidence type="ECO:0000313" key="5">
    <source>
        <dbReference type="EMBL" id="KAF7840791.1"/>
    </source>
</evidence>
<comment type="similarity">
    <text evidence="3">Belongs to the archaeal Rpo3/eukaryotic RPB3 RNA polymerase subunit family.</text>
</comment>
<dbReference type="InterPro" id="IPR036643">
    <property type="entry name" value="RNApol_insert_sf"/>
</dbReference>
<evidence type="ECO:0000256" key="3">
    <source>
        <dbReference type="ARBA" id="ARBA00025804"/>
    </source>
</evidence>
<keyword evidence="1 5" id="KW-0240">DNA-directed RNA polymerase</keyword>
<dbReference type="OrthoDB" id="270173at2759"/>
<evidence type="ECO:0000313" key="6">
    <source>
        <dbReference type="Proteomes" id="UP000634136"/>
    </source>
</evidence>
<dbReference type="GO" id="GO:0003899">
    <property type="term" value="F:DNA-directed RNA polymerase activity"/>
    <property type="evidence" value="ECO:0007669"/>
    <property type="project" value="InterPro"/>
</dbReference>
<dbReference type="Pfam" id="PF01193">
    <property type="entry name" value="RNA_pol_L"/>
    <property type="match status" value="1"/>
</dbReference>
<dbReference type="PANTHER" id="PTHR11800">
    <property type="entry name" value="DNA-DIRECTED RNA POLYMERASE"/>
    <property type="match status" value="1"/>
</dbReference>
<proteinExistence type="inferred from homology"/>
<name>A0A835CFF7_9FABA</name>
<dbReference type="SUPFAM" id="SSF56553">
    <property type="entry name" value="Insert subdomain of RNA polymerase alpha subunit"/>
    <property type="match status" value="1"/>
</dbReference>
<dbReference type="SMART" id="SM00662">
    <property type="entry name" value="RPOLD"/>
    <property type="match status" value="1"/>
</dbReference>
<reference evidence="5" key="1">
    <citation type="submission" date="2020-09" db="EMBL/GenBank/DDBJ databases">
        <title>Genome-Enabled Discovery of Anthraquinone Biosynthesis in Senna tora.</title>
        <authorList>
            <person name="Kang S.-H."/>
            <person name="Pandey R.P."/>
            <person name="Lee C.-M."/>
            <person name="Sim J.-S."/>
            <person name="Jeong J.-T."/>
            <person name="Choi B.-S."/>
            <person name="Jung M."/>
            <person name="Ginzburg D."/>
            <person name="Zhao K."/>
            <person name="Won S.Y."/>
            <person name="Oh T.-J."/>
            <person name="Yu Y."/>
            <person name="Kim N.-H."/>
            <person name="Lee O.R."/>
            <person name="Lee T.-H."/>
            <person name="Bashyal P."/>
            <person name="Kim T.-S."/>
            <person name="Lee W.-H."/>
            <person name="Kawkins C."/>
            <person name="Kim C.-K."/>
            <person name="Kim J.S."/>
            <person name="Ahn B.O."/>
            <person name="Rhee S.Y."/>
            <person name="Sohng J.K."/>
        </authorList>
    </citation>
    <scope>NUCLEOTIDE SEQUENCE</scope>
    <source>
        <tissue evidence="5">Leaf</tissue>
    </source>
</reference>
<dbReference type="Pfam" id="PF01000">
    <property type="entry name" value="RNA_pol_A_bac"/>
    <property type="match status" value="1"/>
</dbReference>
<dbReference type="PANTHER" id="PTHR11800:SF2">
    <property type="entry name" value="DNA-DIRECTED RNA POLYMERASE II SUBUNIT RPB3"/>
    <property type="match status" value="1"/>
</dbReference>
<evidence type="ECO:0000256" key="2">
    <source>
        <dbReference type="ARBA" id="ARBA00023163"/>
    </source>
</evidence>
<dbReference type="HAMAP" id="MF_00320">
    <property type="entry name" value="RNApol_arch_Rpo3"/>
    <property type="match status" value="1"/>
</dbReference>
<dbReference type="AlphaFoldDB" id="A0A835CFF7"/>
<evidence type="ECO:0000256" key="1">
    <source>
        <dbReference type="ARBA" id="ARBA00022478"/>
    </source>
</evidence>
<dbReference type="SUPFAM" id="SSF55257">
    <property type="entry name" value="RBP11-like subunits of RNA polymerase"/>
    <property type="match status" value="1"/>
</dbReference>
<keyword evidence="6" id="KW-1185">Reference proteome</keyword>
<dbReference type="GO" id="GO:0046983">
    <property type="term" value="F:protein dimerization activity"/>
    <property type="evidence" value="ECO:0007669"/>
    <property type="project" value="InterPro"/>
</dbReference>
<dbReference type="EMBL" id="JAAIUW010000002">
    <property type="protein sequence ID" value="KAF7840791.1"/>
    <property type="molecule type" value="Genomic_DNA"/>
</dbReference>
<dbReference type="InterPro" id="IPR011263">
    <property type="entry name" value="DNA-dir_RNA_pol_RpoA/D/Rpb3"/>
</dbReference>
<dbReference type="InterPro" id="IPR011262">
    <property type="entry name" value="DNA-dir_RNA_pol_insert"/>
</dbReference>